<feature type="compositionally biased region" description="Basic and acidic residues" evidence="1">
    <location>
        <begin position="73"/>
        <end position="87"/>
    </location>
</feature>
<name>A0A6A6BMD0_9PEZI</name>
<dbReference type="GeneID" id="54297655"/>
<feature type="region of interest" description="Disordered" evidence="1">
    <location>
        <begin position="1"/>
        <end position="111"/>
    </location>
</feature>
<proteinExistence type="predicted"/>
<feature type="compositionally biased region" description="Low complexity" evidence="1">
    <location>
        <begin position="46"/>
        <end position="63"/>
    </location>
</feature>
<dbReference type="EMBL" id="ML995481">
    <property type="protein sequence ID" value="KAF2143701.1"/>
    <property type="molecule type" value="Genomic_DNA"/>
</dbReference>
<evidence type="ECO:0000313" key="2">
    <source>
        <dbReference type="EMBL" id="KAF2143701.1"/>
    </source>
</evidence>
<gene>
    <name evidence="2" type="ORF">K452DRAFT_285739</name>
</gene>
<organism evidence="2 3">
    <name type="scientific">Aplosporella prunicola CBS 121167</name>
    <dbReference type="NCBI Taxonomy" id="1176127"/>
    <lineage>
        <taxon>Eukaryota</taxon>
        <taxon>Fungi</taxon>
        <taxon>Dikarya</taxon>
        <taxon>Ascomycota</taxon>
        <taxon>Pezizomycotina</taxon>
        <taxon>Dothideomycetes</taxon>
        <taxon>Dothideomycetes incertae sedis</taxon>
        <taxon>Botryosphaeriales</taxon>
        <taxon>Aplosporellaceae</taxon>
        <taxon>Aplosporella</taxon>
    </lineage>
</organism>
<sequence>MFVPTTHLQQHRTAPTPTQNSRSLSLSPATHHHHHHQSPYDAVHATAPITTPHTTPGPSTPRTDPLRAPTRASDSRPKPPARCEARAARHQRRDATQRPPEPSRVWRWPMSTRPRPRTVTVGGRVGDARRSIAIANYLAGLSAHPIAPGACRLPIAAAASADGLRAAGACGGGATVPLTSLAGWVCGCGAGRWCVAVVPVSAGVVGVGVMGFCMHACVCGSGV</sequence>
<evidence type="ECO:0000313" key="3">
    <source>
        <dbReference type="Proteomes" id="UP000799438"/>
    </source>
</evidence>
<evidence type="ECO:0000256" key="1">
    <source>
        <dbReference type="SAM" id="MobiDB-lite"/>
    </source>
</evidence>
<dbReference type="Proteomes" id="UP000799438">
    <property type="component" value="Unassembled WGS sequence"/>
</dbReference>
<dbReference type="RefSeq" id="XP_033399413.1">
    <property type="nucleotide sequence ID" value="XM_033540159.1"/>
</dbReference>
<accession>A0A6A6BMD0</accession>
<keyword evidence="3" id="KW-1185">Reference proteome</keyword>
<feature type="compositionally biased region" description="Polar residues" evidence="1">
    <location>
        <begin position="1"/>
        <end position="28"/>
    </location>
</feature>
<reference evidence="2" key="1">
    <citation type="journal article" date="2020" name="Stud. Mycol.">
        <title>101 Dothideomycetes genomes: a test case for predicting lifestyles and emergence of pathogens.</title>
        <authorList>
            <person name="Haridas S."/>
            <person name="Albert R."/>
            <person name="Binder M."/>
            <person name="Bloem J."/>
            <person name="Labutti K."/>
            <person name="Salamov A."/>
            <person name="Andreopoulos B."/>
            <person name="Baker S."/>
            <person name="Barry K."/>
            <person name="Bills G."/>
            <person name="Bluhm B."/>
            <person name="Cannon C."/>
            <person name="Castanera R."/>
            <person name="Culley D."/>
            <person name="Daum C."/>
            <person name="Ezra D."/>
            <person name="Gonzalez J."/>
            <person name="Henrissat B."/>
            <person name="Kuo A."/>
            <person name="Liang C."/>
            <person name="Lipzen A."/>
            <person name="Lutzoni F."/>
            <person name="Magnuson J."/>
            <person name="Mondo S."/>
            <person name="Nolan M."/>
            <person name="Ohm R."/>
            <person name="Pangilinan J."/>
            <person name="Park H.-J."/>
            <person name="Ramirez L."/>
            <person name="Alfaro M."/>
            <person name="Sun H."/>
            <person name="Tritt A."/>
            <person name="Yoshinaga Y."/>
            <person name="Zwiers L.-H."/>
            <person name="Turgeon B."/>
            <person name="Goodwin S."/>
            <person name="Spatafora J."/>
            <person name="Crous P."/>
            <person name="Grigoriev I."/>
        </authorList>
    </citation>
    <scope>NUCLEOTIDE SEQUENCE</scope>
    <source>
        <strain evidence="2">CBS 121167</strain>
    </source>
</reference>
<dbReference type="AlphaFoldDB" id="A0A6A6BMD0"/>
<protein>
    <submittedName>
        <fullName evidence="2">Uncharacterized protein</fullName>
    </submittedName>
</protein>